<dbReference type="Pfam" id="PF05222">
    <property type="entry name" value="AlaDh_PNT_N"/>
    <property type="match status" value="1"/>
</dbReference>
<comment type="function">
    <text evidence="8">Catalyzes the reversible reductive amination of pyruvate to L-alanine.</text>
</comment>
<feature type="binding site" evidence="10">
    <location>
        <position position="82"/>
    </location>
    <ligand>
        <name>substrate</name>
    </ligand>
</feature>
<dbReference type="InterPro" id="IPR007886">
    <property type="entry name" value="AlaDH/PNT_N"/>
</dbReference>
<accession>A0A562VEV1</accession>
<feature type="active site" description="Proton donor/acceptor" evidence="9">
    <location>
        <position position="277"/>
    </location>
</feature>
<evidence type="ECO:0000256" key="9">
    <source>
        <dbReference type="PIRSR" id="PIRSR000183-1"/>
    </source>
</evidence>
<feature type="binding site" evidence="11">
    <location>
        <begin position="274"/>
        <end position="277"/>
    </location>
    <ligand>
        <name>NAD(+)</name>
        <dbReference type="ChEBI" id="CHEBI:57540"/>
    </ligand>
</feature>
<dbReference type="SMART" id="SM01002">
    <property type="entry name" value="AlaDh_PNT_C"/>
    <property type="match status" value="1"/>
</dbReference>
<dbReference type="Proteomes" id="UP000321617">
    <property type="component" value="Unassembled WGS sequence"/>
</dbReference>
<feature type="binding site" evidence="12">
    <location>
        <position position="334"/>
    </location>
    <ligand>
        <name>Mg(2+)</name>
        <dbReference type="ChEBI" id="CHEBI:18420"/>
    </ligand>
</feature>
<dbReference type="PIRSF" id="PIRSF000183">
    <property type="entry name" value="Alanine_dh"/>
    <property type="match status" value="1"/>
</dbReference>
<dbReference type="GO" id="GO:0042853">
    <property type="term" value="P:L-alanine catabolic process"/>
    <property type="evidence" value="ECO:0007669"/>
    <property type="project" value="UniProtKB-UniPathway"/>
</dbReference>
<dbReference type="PANTHER" id="PTHR42795">
    <property type="entry name" value="ALANINE DEHYDROGENASE"/>
    <property type="match status" value="1"/>
</dbReference>
<keyword evidence="4 8" id="KW-0560">Oxidoreductase</keyword>
<evidence type="ECO:0000256" key="2">
    <source>
        <dbReference type="ARBA" id="ARBA00005689"/>
    </source>
</evidence>
<feature type="binding site" evidence="11">
    <location>
        <position position="227"/>
    </location>
    <ligand>
        <name>NAD(+)</name>
        <dbReference type="ChEBI" id="CHEBI:57540"/>
    </ligand>
</feature>
<feature type="binding site" evidence="11">
    <location>
        <position position="141"/>
    </location>
    <ligand>
        <name>NAD(+)</name>
        <dbReference type="ChEBI" id="CHEBI:57540"/>
    </ligand>
</feature>
<feature type="binding site" evidence="11">
    <location>
        <begin position="305"/>
        <end position="308"/>
    </location>
    <ligand>
        <name>NAD(+)</name>
        <dbReference type="ChEBI" id="CHEBI:57540"/>
    </ligand>
</feature>
<dbReference type="InterPro" id="IPR008141">
    <property type="entry name" value="Ala_DH"/>
</dbReference>
<evidence type="ECO:0000256" key="7">
    <source>
        <dbReference type="ARBA" id="ARBA00072341"/>
    </source>
</evidence>
<organism evidence="15 16">
    <name type="scientific">Stackebrandtia albiflava</name>
    <dbReference type="NCBI Taxonomy" id="406432"/>
    <lineage>
        <taxon>Bacteria</taxon>
        <taxon>Bacillati</taxon>
        <taxon>Actinomycetota</taxon>
        <taxon>Actinomycetes</taxon>
        <taxon>Glycomycetales</taxon>
        <taxon>Glycomycetaceae</taxon>
        <taxon>Stackebrandtia</taxon>
    </lineage>
</organism>
<feature type="binding site" evidence="12">
    <location>
        <position position="330"/>
    </location>
    <ligand>
        <name>Mg(2+)</name>
        <dbReference type="ChEBI" id="CHEBI:18420"/>
    </ligand>
</feature>
<comment type="catalytic activity">
    <reaction evidence="8">
        <text>L-alanine + NAD(+) + H2O = pyruvate + NH4(+) + NADH + H(+)</text>
        <dbReference type="Rhea" id="RHEA:18405"/>
        <dbReference type="ChEBI" id="CHEBI:15361"/>
        <dbReference type="ChEBI" id="CHEBI:15377"/>
        <dbReference type="ChEBI" id="CHEBI:15378"/>
        <dbReference type="ChEBI" id="CHEBI:28938"/>
        <dbReference type="ChEBI" id="CHEBI:57540"/>
        <dbReference type="ChEBI" id="CHEBI:57945"/>
        <dbReference type="ChEBI" id="CHEBI:57972"/>
        <dbReference type="EC" id="1.4.1.1"/>
    </reaction>
</comment>
<evidence type="ECO:0000256" key="11">
    <source>
        <dbReference type="PIRSR" id="PIRSR000183-3"/>
    </source>
</evidence>
<keyword evidence="12" id="KW-0460">Magnesium</keyword>
<feature type="binding site" evidence="10">
    <location>
        <position position="22"/>
    </location>
    <ligand>
        <name>substrate</name>
    </ligand>
</feature>
<comment type="subunit">
    <text evidence="6">Homohexamer. Trimer of dimers.</text>
</comment>
<evidence type="ECO:0000256" key="5">
    <source>
        <dbReference type="ARBA" id="ARBA00023027"/>
    </source>
</evidence>
<name>A0A562VEV1_9ACTN</name>
<evidence type="ECO:0000256" key="4">
    <source>
        <dbReference type="ARBA" id="ARBA00023002"/>
    </source>
</evidence>
<feature type="active site" description="Proton donor/acceptor" evidence="9">
    <location>
        <position position="103"/>
    </location>
</feature>
<evidence type="ECO:0000256" key="12">
    <source>
        <dbReference type="PIRSR" id="PIRSR000183-4"/>
    </source>
</evidence>
<comment type="caution">
    <text evidence="15">The sequence shown here is derived from an EMBL/GenBank/DDBJ whole genome shotgun (WGS) entry which is preliminary data.</text>
</comment>
<proteinExistence type="inferred from homology"/>
<keyword evidence="11" id="KW-0547">Nucleotide-binding</keyword>
<dbReference type="SUPFAM" id="SSF52283">
    <property type="entry name" value="Formate/glycerate dehydrogenase catalytic domain-like"/>
    <property type="match status" value="1"/>
</dbReference>
<evidence type="ECO:0000256" key="8">
    <source>
        <dbReference type="PIRNR" id="PIRNR000183"/>
    </source>
</evidence>
<reference evidence="15 16" key="1">
    <citation type="journal article" date="2013" name="Stand. Genomic Sci.">
        <title>Genomic Encyclopedia of Type Strains, Phase I: The one thousand microbial genomes (KMG-I) project.</title>
        <authorList>
            <person name="Kyrpides N.C."/>
            <person name="Woyke T."/>
            <person name="Eisen J.A."/>
            <person name="Garrity G."/>
            <person name="Lilburn T.G."/>
            <person name="Beck B.J."/>
            <person name="Whitman W.B."/>
            <person name="Hugenholtz P."/>
            <person name="Klenk H.P."/>
        </authorList>
    </citation>
    <scope>NUCLEOTIDE SEQUENCE [LARGE SCALE GENOMIC DNA]</scope>
    <source>
        <strain evidence="15 16">DSM 45044</strain>
    </source>
</reference>
<dbReference type="GO" id="GO:0000166">
    <property type="term" value="F:nucleotide binding"/>
    <property type="evidence" value="ECO:0007669"/>
    <property type="project" value="UniProtKB-KW"/>
</dbReference>
<feature type="binding site" evidence="11">
    <location>
        <begin position="246"/>
        <end position="247"/>
    </location>
    <ligand>
        <name>NAD(+)</name>
        <dbReference type="ChEBI" id="CHEBI:57540"/>
    </ligand>
</feature>
<dbReference type="Pfam" id="PF01262">
    <property type="entry name" value="AlaDh_PNT_C"/>
    <property type="match status" value="1"/>
</dbReference>
<dbReference type="CDD" id="cd05305">
    <property type="entry name" value="L-AlaDH"/>
    <property type="match status" value="1"/>
</dbReference>
<sequence length="378" mass="40072">MTKGSGTVKVGIPREVKNHEYRVAITPAGVHEFVRHGHEVVIESGAGEGSSIPDADYIAAGAHMLATADDVWEQAELVLKVKEPIASEYHRMRPGQTLFTYLHLAASRECTDALLERRVTGIAYETVETADGALPLLAPMSEVAGRLAPQAGSYHLMRSGGGRGVLMGGVSGVHAARVVVIGAGVSGMNAAAIALGMQAEVMLLDKNIDKLRAADRIYQGHLQTIASNAYEVEKAVLDADLVIGAVLVPGAKAPKIVSNELVSRMKPGSVLVDISIDQGGCFEDSRATTHADPVYQVHDSIFYCVANMPGAVPHTSTYALTNVTMPYALELANHGWRQAMHKDPALALGLNTHDGHLVYGPVAEAHGLPAVKPEEVLH</sequence>
<feature type="binding site" evidence="11">
    <location>
        <position position="210"/>
    </location>
    <ligand>
        <name>NAD(+)</name>
        <dbReference type="ChEBI" id="CHEBI:57540"/>
    </ligand>
</feature>
<feature type="binding site" evidence="11">
    <location>
        <position position="286"/>
    </location>
    <ligand>
        <name>NAD(+)</name>
        <dbReference type="ChEBI" id="CHEBI:57540"/>
    </ligand>
</feature>
<protein>
    <recommendedName>
        <fullName evidence="7 8">Alanine dehydrogenase</fullName>
        <ecNumber evidence="3 8">1.4.1.1</ecNumber>
    </recommendedName>
</protein>
<dbReference type="EMBL" id="VLLL01000005">
    <property type="protein sequence ID" value="TWJ16395.1"/>
    <property type="molecule type" value="Genomic_DNA"/>
</dbReference>
<evidence type="ECO:0000256" key="10">
    <source>
        <dbReference type="PIRSR" id="PIRSR000183-2"/>
    </source>
</evidence>
<evidence type="ECO:0000256" key="3">
    <source>
        <dbReference type="ARBA" id="ARBA00012897"/>
    </source>
</evidence>
<dbReference type="GO" id="GO:0046872">
    <property type="term" value="F:metal ion binding"/>
    <property type="evidence" value="ECO:0007669"/>
    <property type="project" value="UniProtKB-KW"/>
</dbReference>
<dbReference type="AlphaFoldDB" id="A0A562VEV1"/>
<comment type="cofactor">
    <cofactor evidence="12">
        <name>Mg(2+)</name>
        <dbReference type="ChEBI" id="CHEBI:18420"/>
    </cofactor>
    <text evidence="12">Binds 1 Mg(2+) ion per subunit.</text>
</comment>
<dbReference type="InterPro" id="IPR007698">
    <property type="entry name" value="AlaDH/PNT_NAD(H)-bd"/>
</dbReference>
<comment type="pathway">
    <text evidence="1 8">Amino-acid degradation; L-alanine degradation via dehydrogenase pathway; NH(3) and pyruvate from L-alanine: step 1/1.</text>
</comment>
<dbReference type="Gene3D" id="3.40.50.720">
    <property type="entry name" value="NAD(P)-binding Rossmann-like Domain"/>
    <property type="match status" value="2"/>
</dbReference>
<keyword evidence="16" id="KW-1185">Reference proteome</keyword>
<keyword evidence="12" id="KW-0479">Metal-binding</keyword>
<evidence type="ECO:0000313" key="16">
    <source>
        <dbReference type="Proteomes" id="UP000321617"/>
    </source>
</evidence>
<dbReference type="FunFam" id="3.40.50.720:FF:000049">
    <property type="entry name" value="Alanine dehydrogenase"/>
    <property type="match status" value="1"/>
</dbReference>
<evidence type="ECO:0000313" key="15">
    <source>
        <dbReference type="EMBL" id="TWJ16395.1"/>
    </source>
</evidence>
<comment type="similarity">
    <text evidence="2 8">Belongs to the AlaDH/PNT family.</text>
</comment>
<evidence type="ECO:0000259" key="13">
    <source>
        <dbReference type="SMART" id="SM01002"/>
    </source>
</evidence>
<dbReference type="InterPro" id="IPR036291">
    <property type="entry name" value="NAD(P)-bd_dom_sf"/>
</dbReference>
<keyword evidence="5 8" id="KW-0520">NAD</keyword>
<dbReference type="GO" id="GO:0005886">
    <property type="term" value="C:plasma membrane"/>
    <property type="evidence" value="ECO:0007669"/>
    <property type="project" value="TreeGrafter"/>
</dbReference>
<dbReference type="SUPFAM" id="SSF51735">
    <property type="entry name" value="NAD(P)-binding Rossmann-fold domains"/>
    <property type="match status" value="1"/>
</dbReference>
<dbReference type="EC" id="1.4.1.1" evidence="3 8"/>
<feature type="domain" description="Alanine dehydrogenase/pyridine nucleotide transhydrogenase NAD(H)-binding" evidence="13">
    <location>
        <begin position="156"/>
        <end position="304"/>
    </location>
</feature>
<evidence type="ECO:0000259" key="14">
    <source>
        <dbReference type="SMART" id="SM01003"/>
    </source>
</evidence>
<gene>
    <name evidence="15" type="ORF">LX16_2126</name>
</gene>
<feature type="binding site" evidence="11">
    <location>
        <position position="205"/>
    </location>
    <ligand>
        <name>NAD(+)</name>
        <dbReference type="ChEBI" id="CHEBI:57540"/>
    </ligand>
</feature>
<dbReference type="SMART" id="SM01003">
    <property type="entry name" value="AlaDh_PNT_N"/>
    <property type="match status" value="1"/>
</dbReference>
<evidence type="ECO:0000256" key="1">
    <source>
        <dbReference type="ARBA" id="ARBA00005206"/>
    </source>
</evidence>
<feature type="domain" description="Alanine dehydrogenase/pyridine nucleotide transhydrogenase N-terminal" evidence="14">
    <location>
        <begin position="11"/>
        <end position="144"/>
    </location>
</feature>
<dbReference type="PANTHER" id="PTHR42795:SF1">
    <property type="entry name" value="ALANINE DEHYDROGENASE"/>
    <property type="match status" value="1"/>
</dbReference>
<dbReference type="GO" id="GO:0000286">
    <property type="term" value="F:alanine dehydrogenase activity"/>
    <property type="evidence" value="ECO:0007669"/>
    <property type="project" value="UniProtKB-UniRule"/>
</dbReference>
<dbReference type="UniPathway" id="UPA00527">
    <property type="reaction ID" value="UER00585"/>
</dbReference>
<evidence type="ECO:0000256" key="6">
    <source>
        <dbReference type="ARBA" id="ARBA00065528"/>
    </source>
</evidence>
<dbReference type="NCBIfam" id="TIGR00518">
    <property type="entry name" value="alaDH"/>
    <property type="match status" value="1"/>
</dbReference>